<reference evidence="2" key="1">
    <citation type="journal article" date="2019" name="Plant Biotechnol. J.">
        <title>Genome sequencing of the Australian wild diploid species Gossypium australe highlights disease resistance and delayed gland morphogenesis.</title>
        <authorList>
            <person name="Cai Y."/>
            <person name="Cai X."/>
            <person name="Wang Q."/>
            <person name="Wang P."/>
            <person name="Zhang Y."/>
            <person name="Cai C."/>
            <person name="Xu Y."/>
            <person name="Wang K."/>
            <person name="Zhou Z."/>
            <person name="Wang C."/>
            <person name="Geng S."/>
            <person name="Li B."/>
            <person name="Dong Q."/>
            <person name="Hou Y."/>
            <person name="Wang H."/>
            <person name="Ai P."/>
            <person name="Liu Z."/>
            <person name="Yi F."/>
            <person name="Sun M."/>
            <person name="An G."/>
            <person name="Cheng J."/>
            <person name="Zhang Y."/>
            <person name="Shi Q."/>
            <person name="Xie Y."/>
            <person name="Shi X."/>
            <person name="Chang Y."/>
            <person name="Huang F."/>
            <person name="Chen Y."/>
            <person name="Hong S."/>
            <person name="Mi L."/>
            <person name="Sun Q."/>
            <person name="Zhang L."/>
            <person name="Zhou B."/>
            <person name="Peng R."/>
            <person name="Zhang X."/>
            <person name="Liu F."/>
        </authorList>
    </citation>
    <scope>NUCLEOTIDE SEQUENCE [LARGE SCALE GENOMIC DNA]</scope>
    <source>
        <strain evidence="2">cv. PA1801</strain>
    </source>
</reference>
<evidence type="ECO:0000313" key="1">
    <source>
        <dbReference type="EMBL" id="KAA3460014.1"/>
    </source>
</evidence>
<organism evidence="1 2">
    <name type="scientific">Gossypium australe</name>
    <dbReference type="NCBI Taxonomy" id="47621"/>
    <lineage>
        <taxon>Eukaryota</taxon>
        <taxon>Viridiplantae</taxon>
        <taxon>Streptophyta</taxon>
        <taxon>Embryophyta</taxon>
        <taxon>Tracheophyta</taxon>
        <taxon>Spermatophyta</taxon>
        <taxon>Magnoliopsida</taxon>
        <taxon>eudicotyledons</taxon>
        <taxon>Gunneridae</taxon>
        <taxon>Pentapetalae</taxon>
        <taxon>rosids</taxon>
        <taxon>malvids</taxon>
        <taxon>Malvales</taxon>
        <taxon>Malvaceae</taxon>
        <taxon>Malvoideae</taxon>
        <taxon>Gossypium</taxon>
    </lineage>
</organism>
<keyword evidence="2" id="KW-1185">Reference proteome</keyword>
<accession>A0A5B6UU95</accession>
<sequence length="101" mass="11364">MDSVWMPLKPETLGMKFFKMFHVFQSQPFLTWTLSIRSSILSPLQPVSSSVAEGSSSDAASSRVIGTKSRTWEAIGKLRRKKMPFFFDTVPHLVNGILSSR</sequence>
<gene>
    <name evidence="1" type="ORF">EPI10_026723</name>
</gene>
<name>A0A5B6UU95_9ROSI</name>
<proteinExistence type="predicted"/>
<dbReference type="EMBL" id="SMMG02000009">
    <property type="protein sequence ID" value="KAA3460014.1"/>
    <property type="molecule type" value="Genomic_DNA"/>
</dbReference>
<dbReference type="Proteomes" id="UP000325315">
    <property type="component" value="Unassembled WGS sequence"/>
</dbReference>
<protein>
    <submittedName>
        <fullName evidence="1">Uncharacterized protein</fullName>
    </submittedName>
</protein>
<dbReference type="AlphaFoldDB" id="A0A5B6UU95"/>
<evidence type="ECO:0000313" key="2">
    <source>
        <dbReference type="Proteomes" id="UP000325315"/>
    </source>
</evidence>
<comment type="caution">
    <text evidence="1">The sequence shown here is derived from an EMBL/GenBank/DDBJ whole genome shotgun (WGS) entry which is preliminary data.</text>
</comment>